<feature type="compositionally biased region" description="Polar residues" evidence="1">
    <location>
        <begin position="637"/>
        <end position="658"/>
    </location>
</feature>
<protein>
    <submittedName>
        <fullName evidence="2">Uncharacterized protein</fullName>
    </submittedName>
</protein>
<proteinExistence type="predicted"/>
<feature type="compositionally biased region" description="Basic and acidic residues" evidence="1">
    <location>
        <begin position="54"/>
        <end position="70"/>
    </location>
</feature>
<dbReference type="EMBL" id="LJZO01000049">
    <property type="protein sequence ID" value="ROV90606.1"/>
    <property type="molecule type" value="Genomic_DNA"/>
</dbReference>
<feature type="compositionally biased region" description="Low complexity" evidence="1">
    <location>
        <begin position="666"/>
        <end position="695"/>
    </location>
</feature>
<dbReference type="Pfam" id="PF12511">
    <property type="entry name" value="DUF3716"/>
    <property type="match status" value="1"/>
</dbReference>
<gene>
    <name evidence="2" type="ORF">VSDG_07434</name>
</gene>
<reference evidence="2 3" key="1">
    <citation type="submission" date="2015-09" db="EMBL/GenBank/DDBJ databases">
        <title>Host preference determinants of Valsa canker pathogens revealed by comparative genomics.</title>
        <authorList>
            <person name="Yin Z."/>
            <person name="Huang L."/>
        </authorList>
    </citation>
    <scope>NUCLEOTIDE SEQUENCE [LARGE SCALE GENOMIC DNA]</scope>
    <source>
        <strain evidence="2 3">YSFL</strain>
    </source>
</reference>
<comment type="caution">
    <text evidence="2">The sequence shown here is derived from an EMBL/GenBank/DDBJ whole genome shotgun (WGS) entry which is preliminary data.</text>
</comment>
<feature type="region of interest" description="Disordered" evidence="1">
    <location>
        <begin position="17"/>
        <end position="226"/>
    </location>
</feature>
<feature type="compositionally biased region" description="Low complexity" evidence="1">
    <location>
        <begin position="133"/>
        <end position="144"/>
    </location>
</feature>
<dbReference type="Proteomes" id="UP000284375">
    <property type="component" value="Unassembled WGS sequence"/>
</dbReference>
<dbReference type="OrthoDB" id="3545073at2759"/>
<evidence type="ECO:0000313" key="2">
    <source>
        <dbReference type="EMBL" id="ROV90606.1"/>
    </source>
</evidence>
<feature type="region of interest" description="Disordered" evidence="1">
    <location>
        <begin position="278"/>
        <end position="309"/>
    </location>
</feature>
<organism evidence="2 3">
    <name type="scientific">Cytospora chrysosperma</name>
    <name type="common">Cytospora canker fungus</name>
    <name type="synonym">Sphaeria chrysosperma</name>
    <dbReference type="NCBI Taxonomy" id="252740"/>
    <lineage>
        <taxon>Eukaryota</taxon>
        <taxon>Fungi</taxon>
        <taxon>Dikarya</taxon>
        <taxon>Ascomycota</taxon>
        <taxon>Pezizomycotina</taxon>
        <taxon>Sordariomycetes</taxon>
        <taxon>Sordariomycetidae</taxon>
        <taxon>Diaporthales</taxon>
        <taxon>Cytosporaceae</taxon>
        <taxon>Cytospora</taxon>
    </lineage>
</organism>
<evidence type="ECO:0000313" key="3">
    <source>
        <dbReference type="Proteomes" id="UP000284375"/>
    </source>
</evidence>
<sequence>MARTILNFWEPAVKLETGEGVSLNELPGQSSTGSRHETESGSDELDENTSGGGRDIKGTPDAEGLERSSDSQEPQRSASPRPKEVAVLRDGQNPHTTARGDLTKVENVSEISSCSSNPPSIKSSPSQALVDIASTARSPSAAAAETGIAHDSPEATQATAGKKQTDGSLPQEPSTDQAASDSVRPVAIPLENSRKRSFDGCDMEEEAGMSKRRRANHGEDACGSEDGVAHQQFSGVQQLDAIGHQDCLLQDEGDGTFTAVATQKRGVGRNVPVVVSKKEHGTAPQDPTLKSTSSAAAATTAATEGHKKQANIPDVSLSGYLPNKNPNTEQMLDPIMWHYLVTVLCLYSEKSLSELQQQCAEALRAIIASRRVSHLLELPKQRDVQWVANGLPRGFHTNDQIKALLIQITGREPQVPCAECFEGHGPFVGCVMLPPSSTIAGQLPSRPACANCSYRRINCSQPGEGNSFYGKRTTPMTPNFPSSMAHSIPPASREMWTSELRAWPTAWQQHPYAGAPDFGMRTAQPAHASGMDNMAYYGSNGHYAPKQPHPHPPFQYGHHHHHSLPPQLVVPQQAAGQPSNLQSQTTPVHIQHPMAANWQMLPPSPASSNPSPQAYTHPHLHQQAPQWEAKSPHHPSHAQQPRIPSQQQCHPNVPTPTTFLKPVPTPTRTAAVTQVPKQPAASSSTTRRGQGSGSTVTAPSAPPPRQSHSTASRGQPPSRKSTAARERAVDVAPDNIMEVVQLEEWEKAPGRIQSTTSESLDNIAFSRSYLSAGAGHAEGGVRVCEEASFFARALRPGGTLRFASSGAARRLVSVAMGKLHVQLDGEPIFMLATHGLFKIRPGVGCVVANEACVTAVVHVTSIMLDV</sequence>
<evidence type="ECO:0000256" key="1">
    <source>
        <dbReference type="SAM" id="MobiDB-lite"/>
    </source>
</evidence>
<keyword evidence="3" id="KW-1185">Reference proteome</keyword>
<dbReference type="AlphaFoldDB" id="A0A423VI83"/>
<feature type="compositionally biased region" description="Polar residues" evidence="1">
    <location>
        <begin position="166"/>
        <end position="180"/>
    </location>
</feature>
<dbReference type="STRING" id="252740.A0A423VI83"/>
<feature type="compositionally biased region" description="Polar residues" evidence="1">
    <location>
        <begin position="706"/>
        <end position="721"/>
    </location>
</feature>
<dbReference type="InterPro" id="IPR022190">
    <property type="entry name" value="DUF3716"/>
</dbReference>
<feature type="region of interest" description="Disordered" evidence="1">
    <location>
        <begin position="539"/>
        <end position="564"/>
    </location>
</feature>
<feature type="compositionally biased region" description="Low complexity" evidence="1">
    <location>
        <begin position="105"/>
        <end position="126"/>
    </location>
</feature>
<feature type="region of interest" description="Disordered" evidence="1">
    <location>
        <begin position="598"/>
        <end position="729"/>
    </location>
</feature>
<feature type="compositionally biased region" description="Low complexity" evidence="1">
    <location>
        <begin position="291"/>
        <end position="303"/>
    </location>
</feature>
<accession>A0A423VI83</accession>
<name>A0A423VI83_CYTCH</name>